<keyword evidence="2 7" id="KW-0349">Heme</keyword>
<evidence type="ECO:0000256" key="5">
    <source>
        <dbReference type="ARBA" id="ARBA00023002"/>
    </source>
</evidence>
<evidence type="ECO:0000256" key="3">
    <source>
        <dbReference type="ARBA" id="ARBA00022723"/>
    </source>
</evidence>
<name>A0ABW4WBT2_9HYPH</name>
<dbReference type="InterPro" id="IPR009056">
    <property type="entry name" value="Cyt_c-like_dom"/>
</dbReference>
<keyword evidence="6 7" id="KW-0408">Iron</keyword>
<dbReference type="PANTHER" id="PTHR30600">
    <property type="entry name" value="CYTOCHROME C PEROXIDASE-RELATED"/>
    <property type="match status" value="1"/>
</dbReference>
<evidence type="ECO:0000256" key="6">
    <source>
        <dbReference type="ARBA" id="ARBA00023004"/>
    </source>
</evidence>
<evidence type="ECO:0000256" key="4">
    <source>
        <dbReference type="ARBA" id="ARBA00022729"/>
    </source>
</evidence>
<dbReference type="PANTHER" id="PTHR30600:SF10">
    <property type="entry name" value="BLL6722 PROTEIN"/>
    <property type="match status" value="1"/>
</dbReference>
<evidence type="ECO:0000313" key="10">
    <source>
        <dbReference type="Proteomes" id="UP001597349"/>
    </source>
</evidence>
<protein>
    <submittedName>
        <fullName evidence="9">Cytochrome-c peroxidase</fullName>
    </submittedName>
</protein>
<dbReference type="RefSeq" id="WP_379017781.1">
    <property type="nucleotide sequence ID" value="NZ_JBHUGY010000014.1"/>
</dbReference>
<keyword evidence="10" id="KW-1185">Reference proteome</keyword>
<feature type="domain" description="Cytochrome c" evidence="8">
    <location>
        <begin position="237"/>
        <end position="413"/>
    </location>
</feature>
<dbReference type="InterPro" id="IPR036909">
    <property type="entry name" value="Cyt_c-like_dom_sf"/>
</dbReference>
<accession>A0ABW4WBT2</accession>
<organism evidence="9 10">
    <name type="scientific">Mesorhizobium calcicola</name>
    <dbReference type="NCBI Taxonomy" id="1300310"/>
    <lineage>
        <taxon>Bacteria</taxon>
        <taxon>Pseudomonadati</taxon>
        <taxon>Pseudomonadota</taxon>
        <taxon>Alphaproteobacteria</taxon>
        <taxon>Hyphomicrobiales</taxon>
        <taxon>Phyllobacteriaceae</taxon>
        <taxon>Mesorhizobium</taxon>
    </lineage>
</organism>
<keyword evidence="4" id="KW-0732">Signal</keyword>
<dbReference type="Proteomes" id="UP001597349">
    <property type="component" value="Unassembled WGS sequence"/>
</dbReference>
<dbReference type="GO" id="GO:0004601">
    <property type="term" value="F:peroxidase activity"/>
    <property type="evidence" value="ECO:0007669"/>
    <property type="project" value="UniProtKB-KW"/>
</dbReference>
<gene>
    <name evidence="9" type="ORF">ACFSQT_07040</name>
</gene>
<evidence type="ECO:0000256" key="2">
    <source>
        <dbReference type="ARBA" id="ARBA00022617"/>
    </source>
</evidence>
<dbReference type="Pfam" id="PF03150">
    <property type="entry name" value="CCP_MauG"/>
    <property type="match status" value="1"/>
</dbReference>
<evidence type="ECO:0000256" key="7">
    <source>
        <dbReference type="PROSITE-ProRule" id="PRU00433"/>
    </source>
</evidence>
<dbReference type="SUPFAM" id="SSF46626">
    <property type="entry name" value="Cytochrome c"/>
    <property type="match status" value="2"/>
</dbReference>
<feature type="domain" description="Cytochrome c" evidence="8">
    <location>
        <begin position="51"/>
        <end position="180"/>
    </location>
</feature>
<comment type="caution">
    <text evidence="9">The sequence shown here is derived from an EMBL/GenBank/DDBJ whole genome shotgun (WGS) entry which is preliminary data.</text>
</comment>
<dbReference type="InterPro" id="IPR051395">
    <property type="entry name" value="Cytochrome_c_Peroxidase/MauG"/>
</dbReference>
<keyword evidence="9" id="KW-0575">Peroxidase</keyword>
<keyword evidence="3 7" id="KW-0479">Metal-binding</keyword>
<sequence length="418" mass="45061">MTARQWKRRSIAVAALLGLVTILPGNSVSAGSGSVHPGPMSRADAFARAQALTALGRKMFFDPSLSASGRQSCSSCHDPRHAFGPASASPVEMGGPHLDQPGLHAVPSLRYLQAVPAFTEHFYDSEDEGDESVDNGPTGGLTWDGRADCGRDQARIPLLSPFEMANKDAATVTAGLRMAAYADEFKAAFGDTVFDHPDDAFDAAAEALGTFEQSAADFYPYTSRYDAFLAGRATLSARELRGRALFEDETKGNCASCHLSEPANDGEPPQFTDFGLIAIAVPRNPAIPANADPAYFDLGLCGPLRTDFHGRAQYCGLFRTPTLRNVALRKSFFHNGTFHTLRDAVAFYASRDGDPGHWYPKNADGTIRQNDDLPKAYWANLNQGPPFGKKPGDRPALTDPEIDDIVAFLQTLTDADQQ</sequence>
<dbReference type="EMBL" id="JBHUGY010000014">
    <property type="protein sequence ID" value="MFD2052874.1"/>
    <property type="molecule type" value="Genomic_DNA"/>
</dbReference>
<comment type="subcellular location">
    <subcellularLocation>
        <location evidence="1">Cell envelope</location>
    </subcellularLocation>
</comment>
<evidence type="ECO:0000313" key="9">
    <source>
        <dbReference type="EMBL" id="MFD2052874.1"/>
    </source>
</evidence>
<keyword evidence="5" id="KW-0560">Oxidoreductase</keyword>
<evidence type="ECO:0000259" key="8">
    <source>
        <dbReference type="PROSITE" id="PS51007"/>
    </source>
</evidence>
<reference evidence="10" key="1">
    <citation type="journal article" date="2019" name="Int. J. Syst. Evol. Microbiol.">
        <title>The Global Catalogue of Microorganisms (GCM) 10K type strain sequencing project: providing services to taxonomists for standard genome sequencing and annotation.</title>
        <authorList>
            <consortium name="The Broad Institute Genomics Platform"/>
            <consortium name="The Broad Institute Genome Sequencing Center for Infectious Disease"/>
            <person name="Wu L."/>
            <person name="Ma J."/>
        </authorList>
    </citation>
    <scope>NUCLEOTIDE SEQUENCE [LARGE SCALE GENOMIC DNA]</scope>
    <source>
        <strain evidence="10">CGMCC 1.16226</strain>
    </source>
</reference>
<dbReference type="InterPro" id="IPR004852">
    <property type="entry name" value="Di-haem_cyt_c_peroxidsae"/>
</dbReference>
<proteinExistence type="predicted"/>
<dbReference type="PROSITE" id="PS51007">
    <property type="entry name" value="CYTC"/>
    <property type="match status" value="2"/>
</dbReference>
<evidence type="ECO:0000256" key="1">
    <source>
        <dbReference type="ARBA" id="ARBA00004196"/>
    </source>
</evidence>
<dbReference type="Gene3D" id="1.10.760.10">
    <property type="entry name" value="Cytochrome c-like domain"/>
    <property type="match status" value="2"/>
</dbReference>